<dbReference type="GO" id="GO:0044284">
    <property type="term" value="C:mitochondrial crista junction"/>
    <property type="evidence" value="ECO:0007669"/>
    <property type="project" value="TreeGrafter"/>
</dbReference>
<dbReference type="AlphaFoldDB" id="A0A0V1PVY7"/>
<keyword evidence="1" id="KW-0472">Membrane</keyword>
<protein>
    <recommendedName>
        <fullName evidence="1">MICOS complex subunit</fullName>
    </recommendedName>
</protein>
<dbReference type="PANTHER" id="PTHR28268:SF1">
    <property type="entry name" value="MICOS SUBUNIT MIC26"/>
    <property type="match status" value="1"/>
</dbReference>
<comment type="subcellular location">
    <subcellularLocation>
        <location evidence="1">Mitochondrion inner membrane</location>
    </subcellularLocation>
</comment>
<keyword evidence="1" id="KW-0999">Mitochondrion inner membrane</keyword>
<dbReference type="GO" id="GO:0061617">
    <property type="term" value="C:MICOS complex"/>
    <property type="evidence" value="ECO:0007669"/>
    <property type="project" value="UniProtKB-UniRule"/>
</dbReference>
<keyword evidence="1" id="KW-0496">Mitochondrion</keyword>
<dbReference type="Proteomes" id="UP000054251">
    <property type="component" value="Unassembled WGS sequence"/>
</dbReference>
<evidence type="ECO:0000313" key="2">
    <source>
        <dbReference type="EMBL" id="KSA00424.1"/>
    </source>
</evidence>
<dbReference type="GeneID" id="26840811"/>
<evidence type="ECO:0000313" key="3">
    <source>
        <dbReference type="Proteomes" id="UP000054251"/>
    </source>
</evidence>
<dbReference type="EMBL" id="LMYN01000088">
    <property type="protein sequence ID" value="KSA00424.1"/>
    <property type="molecule type" value="Genomic_DNA"/>
</dbReference>
<dbReference type="GO" id="GO:0042407">
    <property type="term" value="P:cristae formation"/>
    <property type="evidence" value="ECO:0007669"/>
    <property type="project" value="InterPro"/>
</dbReference>
<comment type="function">
    <text evidence="1">Component of the MICOS complex, a large protein complex of the mitochondrial inner membrane that plays crucial roles in the maintenance of crista junctions, inner membrane architecture, and formation of contact sites to the outer membrane.</text>
</comment>
<organism evidence="2 3">
    <name type="scientific">Debaryomyces fabryi</name>
    <dbReference type="NCBI Taxonomy" id="58627"/>
    <lineage>
        <taxon>Eukaryota</taxon>
        <taxon>Fungi</taxon>
        <taxon>Dikarya</taxon>
        <taxon>Ascomycota</taxon>
        <taxon>Saccharomycotina</taxon>
        <taxon>Pichiomycetes</taxon>
        <taxon>Debaryomycetaceae</taxon>
        <taxon>Debaryomyces</taxon>
    </lineage>
</organism>
<keyword evidence="3" id="KW-1185">Reference proteome</keyword>
<evidence type="ECO:0000256" key="1">
    <source>
        <dbReference type="RuleBase" id="RU363021"/>
    </source>
</evidence>
<dbReference type="InterPro" id="IPR033181">
    <property type="entry name" value="Mic26_fungi"/>
</dbReference>
<gene>
    <name evidence="2" type="ORF">AC631_03802</name>
</gene>
<dbReference type="OrthoDB" id="2399148at2759"/>
<name>A0A0V1PVY7_9ASCO</name>
<proteinExistence type="predicted"/>
<dbReference type="PANTHER" id="PTHR28268">
    <property type="entry name" value="MICOS SUBUNIT MIC26"/>
    <property type="match status" value="1"/>
</dbReference>
<comment type="caution">
    <text evidence="2">The sequence shown here is derived from an EMBL/GenBank/DDBJ whole genome shotgun (WGS) entry which is preliminary data.</text>
</comment>
<reference evidence="2 3" key="1">
    <citation type="submission" date="2015-11" db="EMBL/GenBank/DDBJ databases">
        <title>The genome of Debaryomyces fabryi.</title>
        <authorList>
            <person name="Tafer H."/>
            <person name="Lopandic K."/>
        </authorList>
    </citation>
    <scope>NUCLEOTIDE SEQUENCE [LARGE SCALE GENOMIC DNA]</scope>
    <source>
        <strain evidence="2 3">CBS 789</strain>
    </source>
</reference>
<dbReference type="Pfam" id="PF09769">
    <property type="entry name" value="ApoO"/>
    <property type="match status" value="1"/>
</dbReference>
<sequence>MFVRSSIHYGASLAIVGAFLTKPSQIFNEPKRRFYEDESDVIPVPGTVTPAPGTEIETLGPNLIVDGISVRSTSTLESYFRSIRESAVQGINLVQHYMNQGYTKYNETERQVTDTMTELHYKSEDLLPNTLYILIATMSGNIMARQRGLIAKTTFPVVLGLASFRYFLPQTFNNVTGFVWNLEKRTLPDLAEQQQLALAKADNFIQNVEKSSQRNQKRLEDGTNSLRKSIAQVTGLNLDEEVSKK</sequence>
<accession>A0A0V1PVY7</accession>
<dbReference type="RefSeq" id="XP_015466526.1">
    <property type="nucleotide sequence ID" value="XM_015612631.1"/>
</dbReference>
<comment type="subunit">
    <text evidence="1">Component of the mitochondrial contact site and cristae organizing system (MICOS) complex.</text>
</comment>
<dbReference type="InterPro" id="IPR019166">
    <property type="entry name" value="MIC26/MIC27"/>
</dbReference>